<dbReference type="EMBL" id="QICQ01000010">
    <property type="protein sequence ID" value="PXV81735.1"/>
    <property type="molecule type" value="Genomic_DNA"/>
</dbReference>
<gene>
    <name evidence="1" type="ORF">C8R14_11076</name>
</gene>
<sequence>MNPGFGREMLKGTLKIGYSGTNEGKESAENQDAEHDVHVQHIITMQ</sequence>
<organism evidence="1 2">
    <name type="scientific">Nitrosomonas eutropha</name>
    <dbReference type="NCBI Taxonomy" id="916"/>
    <lineage>
        <taxon>Bacteria</taxon>
        <taxon>Pseudomonadati</taxon>
        <taxon>Pseudomonadota</taxon>
        <taxon>Betaproteobacteria</taxon>
        <taxon>Nitrosomonadales</taxon>
        <taxon>Nitrosomonadaceae</taxon>
        <taxon>Nitrosomonas</taxon>
    </lineage>
</organism>
<name>A0ABX5M7K2_9PROT</name>
<evidence type="ECO:0000313" key="2">
    <source>
        <dbReference type="Proteomes" id="UP000247780"/>
    </source>
</evidence>
<protein>
    <submittedName>
        <fullName evidence="1">Uncharacterized protein</fullName>
    </submittedName>
</protein>
<comment type="caution">
    <text evidence="1">The sequence shown here is derived from an EMBL/GenBank/DDBJ whole genome shotgun (WGS) entry which is preliminary data.</text>
</comment>
<accession>A0ABX5M7K2</accession>
<proteinExistence type="predicted"/>
<dbReference type="Proteomes" id="UP000247780">
    <property type="component" value="Unassembled WGS sequence"/>
</dbReference>
<reference evidence="1 2" key="1">
    <citation type="submission" date="2018-04" db="EMBL/GenBank/DDBJ databases">
        <title>Active sludge and wastewater microbial communities from Klosterneuburg, Austria.</title>
        <authorList>
            <person name="Wagner M."/>
        </authorList>
    </citation>
    <scope>NUCLEOTIDE SEQUENCE [LARGE SCALE GENOMIC DNA]</scope>
    <source>
        <strain evidence="1 2">Nm 57</strain>
    </source>
</reference>
<keyword evidence="2" id="KW-1185">Reference proteome</keyword>
<evidence type="ECO:0000313" key="1">
    <source>
        <dbReference type="EMBL" id="PXV81735.1"/>
    </source>
</evidence>